<feature type="domain" description="Amidohydrolase 3" evidence="1">
    <location>
        <begin position="68"/>
        <end position="557"/>
    </location>
</feature>
<gene>
    <name evidence="2" type="ORF">H9894_00555</name>
</gene>
<evidence type="ECO:0000313" key="2">
    <source>
        <dbReference type="EMBL" id="HIV99676.1"/>
    </source>
</evidence>
<evidence type="ECO:0000313" key="3">
    <source>
        <dbReference type="Proteomes" id="UP000886752"/>
    </source>
</evidence>
<evidence type="ECO:0000259" key="1">
    <source>
        <dbReference type="Pfam" id="PF07969"/>
    </source>
</evidence>
<dbReference type="InterPro" id="IPR033932">
    <property type="entry name" value="YtcJ-like"/>
</dbReference>
<dbReference type="SUPFAM" id="SSF51338">
    <property type="entry name" value="Composite domain of metallo-dependent hydrolases"/>
    <property type="match status" value="1"/>
</dbReference>
<dbReference type="InterPro" id="IPR013108">
    <property type="entry name" value="Amidohydro_3"/>
</dbReference>
<dbReference type="InterPro" id="IPR011059">
    <property type="entry name" value="Metal-dep_hydrolase_composite"/>
</dbReference>
<dbReference type="PANTHER" id="PTHR22642:SF2">
    <property type="entry name" value="PROTEIN LONG AFTER FAR-RED 3"/>
    <property type="match status" value="1"/>
</dbReference>
<reference evidence="2" key="1">
    <citation type="journal article" date="2021" name="PeerJ">
        <title>Extensive microbial diversity within the chicken gut microbiome revealed by metagenomics and culture.</title>
        <authorList>
            <person name="Gilroy R."/>
            <person name="Ravi A."/>
            <person name="Getino M."/>
            <person name="Pursley I."/>
            <person name="Horton D.L."/>
            <person name="Alikhan N.F."/>
            <person name="Baker D."/>
            <person name="Gharbi K."/>
            <person name="Hall N."/>
            <person name="Watson M."/>
            <person name="Adriaenssens E.M."/>
            <person name="Foster-Nyarko E."/>
            <person name="Jarju S."/>
            <person name="Secka A."/>
            <person name="Antonio M."/>
            <person name="Oren A."/>
            <person name="Chaudhuri R.R."/>
            <person name="La Ragione R."/>
            <person name="Hildebrand F."/>
            <person name="Pallen M.J."/>
        </authorList>
    </citation>
    <scope>NUCLEOTIDE SEQUENCE</scope>
    <source>
        <strain evidence="2">ChiHecec2B26-446</strain>
    </source>
</reference>
<dbReference type="InterPro" id="IPR032466">
    <property type="entry name" value="Metal_Hydrolase"/>
</dbReference>
<dbReference type="SUPFAM" id="SSF51556">
    <property type="entry name" value="Metallo-dependent hydrolases"/>
    <property type="match status" value="1"/>
</dbReference>
<proteinExistence type="predicted"/>
<protein>
    <submittedName>
        <fullName evidence="2">Amidohydrolase</fullName>
    </submittedName>
</protein>
<reference evidence="2" key="2">
    <citation type="submission" date="2021-04" db="EMBL/GenBank/DDBJ databases">
        <authorList>
            <person name="Gilroy R."/>
        </authorList>
    </citation>
    <scope>NUCLEOTIDE SEQUENCE</scope>
    <source>
        <strain evidence="2">ChiHecec2B26-446</strain>
    </source>
</reference>
<dbReference type="Gene3D" id="3.10.310.70">
    <property type="match status" value="1"/>
</dbReference>
<accession>A0A9D1TP45</accession>
<dbReference type="Proteomes" id="UP000886752">
    <property type="component" value="Unassembled WGS sequence"/>
</dbReference>
<dbReference type="EMBL" id="DXHV01000008">
    <property type="protein sequence ID" value="HIV99676.1"/>
    <property type="molecule type" value="Genomic_DNA"/>
</dbReference>
<dbReference type="Gene3D" id="3.20.20.140">
    <property type="entry name" value="Metal-dependent hydrolases"/>
    <property type="match status" value="1"/>
</dbReference>
<dbReference type="PANTHER" id="PTHR22642">
    <property type="entry name" value="IMIDAZOLONEPROPIONASE"/>
    <property type="match status" value="1"/>
</dbReference>
<sequence length="563" mass="61148">MELSIKTGKTAREAAARGSEAELVFYGGPILTMTEPAEVEAVAVAGGRILAAGSRASVQRLCTPATRLVDLAGRTMLPGFIDAHSHFIDTSIRTAWVDVRSVPLGPVRNMEDIVDLLARRAQETNPGEWIVGWGYDDTNIAEMRHPDRRDLDRASSRHPIVLQHISGWVTASNSLALARAGIDEHVQNTETMVFQRDQKGALSGVIEASRCPVLSQVPPLSDEAVVRSMAQGSAMYLARGCTTAQEGWIADPAWITQAERAFAQGLLKVRLVLYPLAQDISLEDYVKVFPTASSGTALDCDARLVLGAAKLSADGSIQAYTGYLSSPYHKCPPGKPGYRGYPSNDPDFLAARIADLHRMGLQTAVHCNGDAAIDMALDAIEAAQAACKREARHIIIHSQMARQDQVERMARLGVIPSFFAAHIYYWGDRHYHIFMGPERARRMSPAGDALRCGIPFTLHNDTYVTPIDPLLLVWAAVNRVSSQGLDLGRAEQGIPVMEALKAVTINAAYQGFEEDHKGSIAPGKMADLVILDRDPRAVAPMRIKDIQVTATLVAGRVEYGGLE</sequence>
<name>A0A9D1TP45_9BACT</name>
<comment type="caution">
    <text evidence="2">The sequence shown here is derived from an EMBL/GenBank/DDBJ whole genome shotgun (WGS) entry which is preliminary data.</text>
</comment>
<dbReference type="Gene3D" id="2.30.40.10">
    <property type="entry name" value="Urease, subunit C, domain 1"/>
    <property type="match status" value="1"/>
</dbReference>
<organism evidence="2 3">
    <name type="scientific">Candidatus Desulfovibrio intestinipullorum</name>
    <dbReference type="NCBI Taxonomy" id="2838536"/>
    <lineage>
        <taxon>Bacteria</taxon>
        <taxon>Pseudomonadati</taxon>
        <taxon>Thermodesulfobacteriota</taxon>
        <taxon>Desulfovibrionia</taxon>
        <taxon>Desulfovibrionales</taxon>
        <taxon>Desulfovibrionaceae</taxon>
        <taxon>Desulfovibrio</taxon>
    </lineage>
</organism>
<dbReference type="AlphaFoldDB" id="A0A9D1TP45"/>
<dbReference type="Pfam" id="PF07969">
    <property type="entry name" value="Amidohydro_3"/>
    <property type="match status" value="1"/>
</dbReference>
<dbReference type="CDD" id="cd01300">
    <property type="entry name" value="YtcJ_like"/>
    <property type="match status" value="1"/>
</dbReference>
<dbReference type="GO" id="GO:0016810">
    <property type="term" value="F:hydrolase activity, acting on carbon-nitrogen (but not peptide) bonds"/>
    <property type="evidence" value="ECO:0007669"/>
    <property type="project" value="InterPro"/>
</dbReference>